<name>A0A6S6S9F6_9BACT</name>
<organism evidence="1">
    <name type="scientific">uncultured Sulfurovum sp</name>
    <dbReference type="NCBI Taxonomy" id="269237"/>
    <lineage>
        <taxon>Bacteria</taxon>
        <taxon>Pseudomonadati</taxon>
        <taxon>Campylobacterota</taxon>
        <taxon>Epsilonproteobacteria</taxon>
        <taxon>Campylobacterales</taxon>
        <taxon>Sulfurovaceae</taxon>
        <taxon>Sulfurovum</taxon>
        <taxon>environmental samples</taxon>
    </lineage>
</organism>
<dbReference type="AlphaFoldDB" id="A0A6S6S9F6"/>
<evidence type="ECO:0008006" key="2">
    <source>
        <dbReference type="Google" id="ProtNLM"/>
    </source>
</evidence>
<reference evidence="1" key="1">
    <citation type="submission" date="2020-01" db="EMBL/GenBank/DDBJ databases">
        <authorList>
            <person name="Meier V. D."/>
            <person name="Meier V D."/>
        </authorList>
    </citation>
    <scope>NUCLEOTIDE SEQUENCE</scope>
    <source>
        <strain evidence="1">HLG_WM_MAG_02</strain>
    </source>
</reference>
<protein>
    <recommendedName>
        <fullName evidence="2">Cytochrome c domain-containing protein</fullName>
    </recommendedName>
</protein>
<gene>
    <name evidence="1" type="ORF">HELGO_WM28746</name>
</gene>
<evidence type="ECO:0000313" key="1">
    <source>
        <dbReference type="EMBL" id="CAA6802846.1"/>
    </source>
</evidence>
<accession>A0A6S6S9F6</accession>
<proteinExistence type="predicted"/>
<sequence>MLLIFLTWGLDAKSSVYKDVCVKCHKYQPASLEKMFMVYLKTYSVELSFKVSLKEYLQNPTEKNSLIGSAFIQNFSVKNTSELNDTQIDEALDTYWDLYNPKDNLK</sequence>
<dbReference type="EMBL" id="CACVAZ010000007">
    <property type="protein sequence ID" value="CAA6802846.1"/>
    <property type="molecule type" value="Genomic_DNA"/>
</dbReference>